<dbReference type="AlphaFoldDB" id="A0A3B3S3Z3"/>
<reference evidence="1" key="1">
    <citation type="submission" date="2025-08" db="UniProtKB">
        <authorList>
            <consortium name="Ensembl"/>
        </authorList>
    </citation>
    <scope>IDENTIFICATION</scope>
</reference>
<reference evidence="1" key="2">
    <citation type="submission" date="2025-09" db="UniProtKB">
        <authorList>
            <consortium name="Ensembl"/>
        </authorList>
    </citation>
    <scope>IDENTIFICATION</scope>
</reference>
<protein>
    <submittedName>
        <fullName evidence="1">Uncharacterized protein</fullName>
    </submittedName>
</protein>
<accession>A0A3B3S3Z3</accession>
<dbReference type="Ensembl" id="ENSPKIT00000006148.1">
    <property type="protein sequence ID" value="ENSPKIP00000025412.1"/>
    <property type="gene ID" value="ENSPKIG00000008297.1"/>
</dbReference>
<evidence type="ECO:0000313" key="2">
    <source>
        <dbReference type="Proteomes" id="UP000261540"/>
    </source>
</evidence>
<keyword evidence="2" id="KW-1185">Reference proteome</keyword>
<organism evidence="1 2">
    <name type="scientific">Paramormyrops kingsleyae</name>
    <dbReference type="NCBI Taxonomy" id="1676925"/>
    <lineage>
        <taxon>Eukaryota</taxon>
        <taxon>Metazoa</taxon>
        <taxon>Chordata</taxon>
        <taxon>Craniata</taxon>
        <taxon>Vertebrata</taxon>
        <taxon>Euteleostomi</taxon>
        <taxon>Actinopterygii</taxon>
        <taxon>Neopterygii</taxon>
        <taxon>Teleostei</taxon>
        <taxon>Osteoglossocephala</taxon>
        <taxon>Osteoglossomorpha</taxon>
        <taxon>Osteoglossiformes</taxon>
        <taxon>Mormyridae</taxon>
        <taxon>Paramormyrops</taxon>
    </lineage>
</organism>
<dbReference type="GeneTree" id="ENSGT01030000237351"/>
<dbReference type="STRING" id="1676925.ENSPKIP00000025412"/>
<dbReference type="Proteomes" id="UP000261540">
    <property type="component" value="Unplaced"/>
</dbReference>
<sequence length="169" mass="19110">MTKDHGLCNGDCSVDIAKCHKLLLLVIAEHIVLFDGVQRLFLTEQQHLTISTWVSAVHTPHLLLWPHLPLDANTLVLVALCGNHDISFIEHKHLNLLGVNELELNTPVQHCARGANNNMLLPKKKTKLTFIASDGILQFNIRVKLPHLWGHTQTLMIKHKEQFVKCSTF</sequence>
<evidence type="ECO:0000313" key="1">
    <source>
        <dbReference type="Ensembl" id="ENSPKIP00000025412.1"/>
    </source>
</evidence>
<proteinExistence type="predicted"/>
<name>A0A3B3S3Z3_9TELE</name>